<sequence>MRNVKYEEIYTEISKRLGGMQFLESQNFDSRSNIDWYGERAMIVLHHTAFSTIQETKQAFDKYGVSAHFAIDKSGAVYAVVPVEERAWHAGHSQWRDSSQHDLLSVNCHSIGIEIVNTGYEQYTEWQMSSLLVLLQILEEKCGINKQSIVGHSDVAVGRKFDPNGYYFDWSYLYRNGGFGLYTQKLIDIKDNENNRENIIFEHFIGLGINSEKLNTLLNVKGITGILVTEASNSNAVLCIKMALKAIGYGYLDIESTTFSKALRIELCSKSEKVKEFQVKSIIKFIKELINNAALEDDNDLSQMLYSGKVLDTVLGSMVKYNDFGVLKAFLLHYQKECGFSFDDSAALDSVDGVNLQTYYVISALLEGVCGKQEATKNAQKFFDSFSYDEGSKELMCNVLSNDPLTDNEH</sequence>
<keyword evidence="4" id="KW-0961">Cell wall biogenesis/degradation</keyword>
<dbReference type="CDD" id="cd06583">
    <property type="entry name" value="PGRP"/>
    <property type="match status" value="1"/>
</dbReference>
<comment type="catalytic activity">
    <reaction evidence="1">
        <text>Hydrolyzes the link between N-acetylmuramoyl residues and L-amino acid residues in certain cell-wall glycopeptides.</text>
        <dbReference type="EC" id="3.5.1.28"/>
    </reaction>
</comment>
<evidence type="ECO:0000256" key="1">
    <source>
        <dbReference type="ARBA" id="ARBA00001561"/>
    </source>
</evidence>
<dbReference type="InterPro" id="IPR002502">
    <property type="entry name" value="Amidase_domain"/>
</dbReference>
<dbReference type="SUPFAM" id="SSF55846">
    <property type="entry name" value="N-acetylmuramoyl-L-alanine amidase-like"/>
    <property type="match status" value="1"/>
</dbReference>
<dbReference type="EMBL" id="JARGYT010000016">
    <property type="protein sequence ID" value="MDZ5762029.1"/>
    <property type="molecule type" value="Genomic_DNA"/>
</dbReference>
<name>A0ABU5L7C4_9RICK</name>
<dbReference type="PANTHER" id="PTHR30417">
    <property type="entry name" value="N-ACETYLMURAMOYL-L-ALANINE AMIDASE AMID"/>
    <property type="match status" value="1"/>
</dbReference>
<feature type="domain" description="N-acetylmuramoyl-L-alanine amidase" evidence="5">
    <location>
        <begin position="29"/>
        <end position="164"/>
    </location>
</feature>
<comment type="caution">
    <text evidence="6">The sequence shown here is derived from an EMBL/GenBank/DDBJ whole genome shotgun (WGS) entry which is preliminary data.</text>
</comment>
<evidence type="ECO:0000256" key="2">
    <source>
        <dbReference type="ARBA" id="ARBA00011901"/>
    </source>
</evidence>
<dbReference type="Gene3D" id="3.40.80.10">
    <property type="entry name" value="Peptidoglycan recognition protein-like"/>
    <property type="match status" value="1"/>
</dbReference>
<evidence type="ECO:0000256" key="3">
    <source>
        <dbReference type="ARBA" id="ARBA00022801"/>
    </source>
</evidence>
<keyword evidence="3" id="KW-0378">Hydrolase</keyword>
<dbReference type="RefSeq" id="WP_322497518.1">
    <property type="nucleotide sequence ID" value="NZ_JARGYT010000016.1"/>
</dbReference>
<evidence type="ECO:0000313" key="7">
    <source>
        <dbReference type="Proteomes" id="UP001293791"/>
    </source>
</evidence>
<evidence type="ECO:0000313" key="6">
    <source>
        <dbReference type="EMBL" id="MDZ5762029.1"/>
    </source>
</evidence>
<evidence type="ECO:0000256" key="4">
    <source>
        <dbReference type="ARBA" id="ARBA00023316"/>
    </source>
</evidence>
<gene>
    <name evidence="6" type="ORF">Cyrtocomes_00395</name>
</gene>
<dbReference type="Proteomes" id="UP001293791">
    <property type="component" value="Unassembled WGS sequence"/>
</dbReference>
<dbReference type="Pfam" id="PF01510">
    <property type="entry name" value="Amidase_2"/>
    <property type="match status" value="1"/>
</dbReference>
<reference evidence="6 7" key="1">
    <citation type="submission" date="2023-02" db="EMBL/GenBank/DDBJ databases">
        <title>Host association and intracellularity evolved multiple times independently in the Rickettsiales.</title>
        <authorList>
            <person name="Castelli M."/>
            <person name="Nardi T."/>
            <person name="Gammuto L."/>
            <person name="Bellinzona G."/>
            <person name="Sabaneyeva E."/>
            <person name="Potekhin A."/>
            <person name="Serra V."/>
            <person name="Petroni G."/>
            <person name="Sassera D."/>
        </authorList>
    </citation>
    <scope>NUCLEOTIDE SEQUENCE [LARGE SCALE GENOMIC DNA]</scope>
    <source>
        <strain evidence="6 7">BOD18</strain>
    </source>
</reference>
<protein>
    <recommendedName>
        <fullName evidence="2">N-acetylmuramoyl-L-alanine amidase</fullName>
        <ecNumber evidence="2">3.5.1.28</ecNumber>
    </recommendedName>
</protein>
<dbReference type="EC" id="3.5.1.28" evidence="2"/>
<dbReference type="SMART" id="SM00644">
    <property type="entry name" value="Ami_2"/>
    <property type="match status" value="1"/>
</dbReference>
<dbReference type="InterPro" id="IPR051206">
    <property type="entry name" value="NAMLAA_amidase_2"/>
</dbReference>
<evidence type="ECO:0000259" key="5">
    <source>
        <dbReference type="SMART" id="SM00644"/>
    </source>
</evidence>
<dbReference type="InterPro" id="IPR036505">
    <property type="entry name" value="Amidase/PGRP_sf"/>
</dbReference>
<keyword evidence="7" id="KW-1185">Reference proteome</keyword>
<dbReference type="PANTHER" id="PTHR30417:SF1">
    <property type="entry name" value="N-ACETYLMURAMOYL-L-ALANINE AMIDASE AMID"/>
    <property type="match status" value="1"/>
</dbReference>
<proteinExistence type="predicted"/>
<organism evidence="6 7">
    <name type="scientific">Candidatus Cyrtobacter comes</name>
    <dbReference type="NCBI Taxonomy" id="675776"/>
    <lineage>
        <taxon>Bacteria</taxon>
        <taxon>Pseudomonadati</taxon>
        <taxon>Pseudomonadota</taxon>
        <taxon>Alphaproteobacteria</taxon>
        <taxon>Rickettsiales</taxon>
        <taxon>Candidatus Midichloriaceae</taxon>
        <taxon>Candidatus Cyrtobacter</taxon>
    </lineage>
</organism>
<accession>A0ABU5L7C4</accession>